<name>A0A6A3CGW6_HIBSY</name>
<comment type="caution">
    <text evidence="2">The sequence shown here is derived from an EMBL/GenBank/DDBJ whole genome shotgun (WGS) entry which is preliminary data.</text>
</comment>
<sequence>MVVGASSPSDRSEEGLSVSHRTTSGDSPSSHGMDGWYSVFWSLYSGRGSGGGGEKTVGSRVEAGAAPRGPRVSNPRVPLWSHVDRWIVPDPTAVMRRLRMIRVRKP</sequence>
<organism evidence="2 3">
    <name type="scientific">Hibiscus syriacus</name>
    <name type="common">Rose of Sharon</name>
    <dbReference type="NCBI Taxonomy" id="106335"/>
    <lineage>
        <taxon>Eukaryota</taxon>
        <taxon>Viridiplantae</taxon>
        <taxon>Streptophyta</taxon>
        <taxon>Embryophyta</taxon>
        <taxon>Tracheophyta</taxon>
        <taxon>Spermatophyta</taxon>
        <taxon>Magnoliopsida</taxon>
        <taxon>eudicotyledons</taxon>
        <taxon>Gunneridae</taxon>
        <taxon>Pentapetalae</taxon>
        <taxon>rosids</taxon>
        <taxon>malvids</taxon>
        <taxon>Malvales</taxon>
        <taxon>Malvaceae</taxon>
        <taxon>Malvoideae</taxon>
        <taxon>Hibiscus</taxon>
    </lineage>
</organism>
<feature type="compositionally biased region" description="Polar residues" evidence="1">
    <location>
        <begin position="19"/>
        <end position="30"/>
    </location>
</feature>
<dbReference type="EMBL" id="VEPZ02000266">
    <property type="protein sequence ID" value="KAE8728403.1"/>
    <property type="molecule type" value="Genomic_DNA"/>
</dbReference>
<evidence type="ECO:0000256" key="1">
    <source>
        <dbReference type="SAM" id="MobiDB-lite"/>
    </source>
</evidence>
<proteinExistence type="predicted"/>
<evidence type="ECO:0000313" key="3">
    <source>
        <dbReference type="Proteomes" id="UP000436088"/>
    </source>
</evidence>
<gene>
    <name evidence="2" type="ORF">F3Y22_tig00004457pilonHSYRG00027</name>
</gene>
<accession>A0A6A3CGW6</accession>
<feature type="region of interest" description="Disordered" evidence="1">
    <location>
        <begin position="48"/>
        <end position="75"/>
    </location>
</feature>
<feature type="region of interest" description="Disordered" evidence="1">
    <location>
        <begin position="1"/>
        <end position="32"/>
    </location>
</feature>
<keyword evidence="3" id="KW-1185">Reference proteome</keyword>
<dbReference type="Proteomes" id="UP000436088">
    <property type="component" value="Unassembled WGS sequence"/>
</dbReference>
<reference evidence="2" key="1">
    <citation type="submission" date="2019-09" db="EMBL/GenBank/DDBJ databases">
        <title>Draft genome information of white flower Hibiscus syriacus.</title>
        <authorList>
            <person name="Kim Y.-M."/>
        </authorList>
    </citation>
    <scope>NUCLEOTIDE SEQUENCE [LARGE SCALE GENOMIC DNA]</scope>
    <source>
        <strain evidence="2">YM2019G1</strain>
    </source>
</reference>
<evidence type="ECO:0000313" key="2">
    <source>
        <dbReference type="EMBL" id="KAE8728403.1"/>
    </source>
</evidence>
<protein>
    <submittedName>
        <fullName evidence="2">Uncharacterized protein</fullName>
    </submittedName>
</protein>
<dbReference type="AlphaFoldDB" id="A0A6A3CGW6"/>